<protein>
    <submittedName>
        <fullName evidence="1">Uncharacterized protein</fullName>
    </submittedName>
</protein>
<dbReference type="AlphaFoldDB" id="A0AAV6TF12"/>
<dbReference type="EMBL" id="JAFNEN010005543">
    <property type="protein sequence ID" value="KAG8170400.1"/>
    <property type="molecule type" value="Genomic_DNA"/>
</dbReference>
<organism evidence="1 2">
    <name type="scientific">Oedothorax gibbosus</name>
    <dbReference type="NCBI Taxonomy" id="931172"/>
    <lineage>
        <taxon>Eukaryota</taxon>
        <taxon>Metazoa</taxon>
        <taxon>Ecdysozoa</taxon>
        <taxon>Arthropoda</taxon>
        <taxon>Chelicerata</taxon>
        <taxon>Arachnida</taxon>
        <taxon>Araneae</taxon>
        <taxon>Araneomorphae</taxon>
        <taxon>Entelegynae</taxon>
        <taxon>Araneoidea</taxon>
        <taxon>Linyphiidae</taxon>
        <taxon>Erigoninae</taxon>
        <taxon>Oedothorax</taxon>
    </lineage>
</organism>
<comment type="caution">
    <text evidence="1">The sequence shown here is derived from an EMBL/GenBank/DDBJ whole genome shotgun (WGS) entry which is preliminary data.</text>
</comment>
<evidence type="ECO:0000313" key="2">
    <source>
        <dbReference type="Proteomes" id="UP000827092"/>
    </source>
</evidence>
<feature type="non-terminal residue" evidence="1">
    <location>
        <position position="75"/>
    </location>
</feature>
<keyword evidence="2" id="KW-1185">Reference proteome</keyword>
<accession>A0AAV6TF12</accession>
<sequence length="75" mass="8808">MDLTAADNKSAYASYPVFRIEDENTNTHYIWVTTTTMEQQVTVWGISSMNVHHEGQEEQQIGYQELRRFGKRRVL</sequence>
<gene>
    <name evidence="1" type="ORF">JTE90_010163</name>
</gene>
<dbReference type="Proteomes" id="UP000827092">
    <property type="component" value="Unassembled WGS sequence"/>
</dbReference>
<evidence type="ECO:0000313" key="1">
    <source>
        <dbReference type="EMBL" id="KAG8170400.1"/>
    </source>
</evidence>
<proteinExistence type="predicted"/>
<name>A0AAV6TF12_9ARAC</name>
<reference evidence="1 2" key="1">
    <citation type="journal article" date="2022" name="Nat. Ecol. Evol.">
        <title>A masculinizing supergene underlies an exaggerated male reproductive morph in a spider.</title>
        <authorList>
            <person name="Hendrickx F."/>
            <person name="De Corte Z."/>
            <person name="Sonet G."/>
            <person name="Van Belleghem S.M."/>
            <person name="Kostlbacher S."/>
            <person name="Vangestel C."/>
        </authorList>
    </citation>
    <scope>NUCLEOTIDE SEQUENCE [LARGE SCALE GENOMIC DNA]</scope>
    <source>
        <strain evidence="1">W744_W776</strain>
    </source>
</reference>